<comment type="caution">
    <text evidence="1">The sequence shown here is derived from an EMBL/GenBank/DDBJ whole genome shotgun (WGS) entry which is preliminary data.</text>
</comment>
<evidence type="ECO:0000313" key="2">
    <source>
        <dbReference type="Proteomes" id="UP000317938"/>
    </source>
</evidence>
<organism evidence="1 2">
    <name type="scientific">Pseudoalteromonas neustonica</name>
    <dbReference type="NCBI Taxonomy" id="1840331"/>
    <lineage>
        <taxon>Bacteria</taxon>
        <taxon>Pseudomonadati</taxon>
        <taxon>Pseudomonadota</taxon>
        <taxon>Gammaproteobacteria</taxon>
        <taxon>Alteromonadales</taxon>
        <taxon>Pseudoalteromonadaceae</taxon>
        <taxon>Pseudoalteromonas</taxon>
    </lineage>
</organism>
<keyword evidence="2" id="KW-1185">Reference proteome</keyword>
<sequence>MNNQRIKALAIQHGFKLEEQKTGEMDLNQYVYSFAWALLQDGKPKLSHRQYLADLLKDAAAILPLPKAFTITIKVNEVNTNEPLMNWYFHDGVKQGAHYQRHIPDSREELNLFFRTAEGHMKGMSYRALNPDYDKKLA</sequence>
<dbReference type="EMBL" id="VNFF01000034">
    <property type="protein sequence ID" value="TVU79899.1"/>
    <property type="molecule type" value="Genomic_DNA"/>
</dbReference>
<dbReference type="RefSeq" id="WP_145242679.1">
    <property type="nucleotide sequence ID" value="NZ_VNFF01000034.1"/>
</dbReference>
<evidence type="ECO:0000313" key="1">
    <source>
        <dbReference type="EMBL" id="TVU79899.1"/>
    </source>
</evidence>
<protein>
    <submittedName>
        <fullName evidence="1">Uncharacterized protein</fullName>
    </submittedName>
</protein>
<reference evidence="1 2" key="1">
    <citation type="submission" date="2019-07" db="EMBL/GenBank/DDBJ databases">
        <title>Diversity of Bacteria from Kongsfjorden, Arctic.</title>
        <authorList>
            <person name="Yu Y."/>
        </authorList>
    </citation>
    <scope>NUCLEOTIDE SEQUENCE [LARGE SCALE GENOMIC DNA]</scope>
    <source>
        <strain evidence="1 2">SM1927</strain>
    </source>
</reference>
<dbReference type="Proteomes" id="UP000317938">
    <property type="component" value="Unassembled WGS sequence"/>
</dbReference>
<accession>A0ABY3F869</accession>
<name>A0ABY3F869_9GAMM</name>
<proteinExistence type="predicted"/>
<gene>
    <name evidence="1" type="ORF">FQP85_22165</name>
</gene>